<dbReference type="STRING" id="1318617.MGM1_1140"/>
<dbReference type="InterPro" id="IPR018171">
    <property type="entry name" value="Pept_tRNA_hydro_CS"/>
</dbReference>
<dbReference type="GO" id="GO:0006515">
    <property type="term" value="P:protein quality control for misfolded or incompletely synthesized proteins"/>
    <property type="evidence" value="ECO:0007669"/>
    <property type="project" value="UniProtKB-UniRule"/>
</dbReference>
<evidence type="ECO:0000256" key="9">
    <source>
        <dbReference type="RuleBase" id="RU000673"/>
    </source>
</evidence>
<feature type="site" description="Stabilizes the basic form of H active site to accept a proton" evidence="8">
    <location>
        <position position="91"/>
    </location>
</feature>
<name>A0A097SSE6_9BACT</name>
<keyword evidence="4 8" id="KW-0694">RNA-binding</keyword>
<evidence type="ECO:0000256" key="1">
    <source>
        <dbReference type="ARBA" id="ARBA00013260"/>
    </source>
</evidence>
<feature type="active site" description="Proton acceptor" evidence="8">
    <location>
        <position position="19"/>
    </location>
</feature>
<dbReference type="Pfam" id="PF01195">
    <property type="entry name" value="Pept_tRNA_hydro"/>
    <property type="match status" value="1"/>
</dbReference>
<comment type="function">
    <text evidence="8">Catalyzes the release of premature peptidyl moieties from peptidyl-tRNA molecules trapped in stalled 50S ribosomal subunits, and thus maintains levels of free tRNAs and 50S ribosomes.</text>
</comment>
<evidence type="ECO:0000256" key="3">
    <source>
        <dbReference type="ARBA" id="ARBA00022801"/>
    </source>
</evidence>
<evidence type="ECO:0000256" key="4">
    <source>
        <dbReference type="ARBA" id="ARBA00022884"/>
    </source>
</evidence>
<evidence type="ECO:0000313" key="12">
    <source>
        <dbReference type="Proteomes" id="UP000030066"/>
    </source>
</evidence>
<accession>A0A097SSE6</accession>
<keyword evidence="12" id="KW-1185">Reference proteome</keyword>
<feature type="binding site" evidence="8">
    <location>
        <position position="14"/>
    </location>
    <ligand>
        <name>tRNA</name>
        <dbReference type="ChEBI" id="CHEBI:17843"/>
    </ligand>
</feature>
<evidence type="ECO:0000313" key="11">
    <source>
        <dbReference type="EMBL" id="AIV03501.1"/>
    </source>
</evidence>
<dbReference type="HAMAP" id="MF_00083">
    <property type="entry name" value="Pept_tRNA_hydro_bact"/>
    <property type="match status" value="1"/>
</dbReference>
<evidence type="ECO:0000256" key="10">
    <source>
        <dbReference type="RuleBase" id="RU004320"/>
    </source>
</evidence>
<dbReference type="AlphaFoldDB" id="A0A097SSE6"/>
<dbReference type="CDD" id="cd00462">
    <property type="entry name" value="PTH"/>
    <property type="match status" value="1"/>
</dbReference>
<reference evidence="11 12" key="1">
    <citation type="journal article" date="2014" name="PLoS ONE">
        <title>An emerging Mycoplasma associated with trichomoniasis, vaginal infection and disease.</title>
        <authorList>
            <consortium name="Vaginal Microbiome Consortium"/>
            <person name="Fettweis J.M."/>
            <person name="Serrano M.G."/>
            <person name="Huang B."/>
            <person name="Brooks J.P."/>
            <person name="Glascock A.L."/>
            <person name="Sheth N.U."/>
            <person name="Strauss J.F.III."/>
            <person name="Jefferson K.K."/>
            <person name="Buck G.A."/>
        </authorList>
    </citation>
    <scope>NUCLEOTIDE SEQUENCE [LARGE SCALE GENOMIC DNA]</scope>
    <source>
        <strain evidence="11 12">VCU_M1</strain>
    </source>
</reference>
<protein>
    <recommendedName>
        <fullName evidence="7 8">Peptidyl-tRNA hydrolase</fullName>
        <shortName evidence="8">Pth</shortName>
        <ecNumber evidence="1 8">3.1.1.29</ecNumber>
    </recommendedName>
</protein>
<dbReference type="InterPro" id="IPR036416">
    <property type="entry name" value="Pept_tRNA_hydro_sf"/>
</dbReference>
<dbReference type="Proteomes" id="UP000030066">
    <property type="component" value="Chromosome"/>
</dbReference>
<organism evidence="11 12">
    <name type="scientific">Candidatus Malacoplasma girerdii</name>
    <dbReference type="NCBI Taxonomy" id="1318617"/>
    <lineage>
        <taxon>Bacteria</taxon>
        <taxon>Bacillati</taxon>
        <taxon>Mycoplasmatota</taxon>
        <taxon>Mycoplasmoidales</taxon>
        <taxon>Mycoplasmoidaceae</taxon>
        <taxon>Malacoplasma</taxon>
    </lineage>
</organism>
<evidence type="ECO:0000256" key="6">
    <source>
        <dbReference type="ARBA" id="ARBA00048707"/>
    </source>
</evidence>
<evidence type="ECO:0000256" key="7">
    <source>
        <dbReference type="ARBA" id="ARBA00050038"/>
    </source>
</evidence>
<dbReference type="GO" id="GO:0072344">
    <property type="term" value="P:rescue of stalled ribosome"/>
    <property type="evidence" value="ECO:0007669"/>
    <property type="project" value="UniProtKB-UniRule"/>
</dbReference>
<keyword evidence="3 8" id="KW-0378">Hydrolase</keyword>
<comment type="similarity">
    <text evidence="5 8 10">Belongs to the PTH family.</text>
</comment>
<comment type="caution">
    <text evidence="8">Lacks conserved residue(s) required for the propagation of feature annotation.</text>
</comment>
<comment type="catalytic activity">
    <reaction evidence="6 8 9">
        <text>an N-acyl-L-alpha-aminoacyl-tRNA + H2O = an N-acyl-L-amino acid + a tRNA + H(+)</text>
        <dbReference type="Rhea" id="RHEA:54448"/>
        <dbReference type="Rhea" id="RHEA-COMP:10123"/>
        <dbReference type="Rhea" id="RHEA-COMP:13883"/>
        <dbReference type="ChEBI" id="CHEBI:15377"/>
        <dbReference type="ChEBI" id="CHEBI:15378"/>
        <dbReference type="ChEBI" id="CHEBI:59874"/>
        <dbReference type="ChEBI" id="CHEBI:78442"/>
        <dbReference type="ChEBI" id="CHEBI:138191"/>
        <dbReference type="EC" id="3.1.1.29"/>
    </reaction>
</comment>
<evidence type="ECO:0000256" key="5">
    <source>
        <dbReference type="ARBA" id="ARBA00038063"/>
    </source>
</evidence>
<keyword evidence="8" id="KW-0963">Cytoplasm</keyword>
<dbReference type="Gene3D" id="3.40.50.1470">
    <property type="entry name" value="Peptidyl-tRNA hydrolase"/>
    <property type="match status" value="1"/>
</dbReference>
<comment type="function">
    <text evidence="8">Hydrolyzes ribosome-free peptidyl-tRNAs (with 1 or more amino acids incorporated), which drop off the ribosome during protein synthesis, or as a result of ribosome stalling.</text>
</comment>
<dbReference type="PROSITE" id="PS01195">
    <property type="entry name" value="PEPT_TRNA_HYDROL_1"/>
    <property type="match status" value="1"/>
</dbReference>
<dbReference type="NCBIfam" id="TIGR00447">
    <property type="entry name" value="pth"/>
    <property type="match status" value="1"/>
</dbReference>
<evidence type="ECO:0000256" key="8">
    <source>
        <dbReference type="HAMAP-Rule" id="MF_00083"/>
    </source>
</evidence>
<dbReference type="GO" id="GO:0000049">
    <property type="term" value="F:tRNA binding"/>
    <property type="evidence" value="ECO:0007669"/>
    <property type="project" value="UniProtKB-UniRule"/>
</dbReference>
<dbReference type="eggNOG" id="COG0193">
    <property type="taxonomic scope" value="Bacteria"/>
</dbReference>
<comment type="subcellular location">
    <subcellularLocation>
        <location evidence="8">Cytoplasm</location>
    </subcellularLocation>
</comment>
<dbReference type="PANTHER" id="PTHR17224:SF1">
    <property type="entry name" value="PEPTIDYL-TRNA HYDROLASE"/>
    <property type="match status" value="1"/>
</dbReference>
<proteinExistence type="inferred from homology"/>
<dbReference type="EMBL" id="CP007711">
    <property type="protein sequence ID" value="AIV03501.1"/>
    <property type="molecule type" value="Genomic_DNA"/>
</dbReference>
<gene>
    <name evidence="8 11" type="primary">pth</name>
    <name evidence="11" type="ORF">MGM1_1140</name>
</gene>
<comment type="subunit">
    <text evidence="8">Monomer.</text>
</comment>
<keyword evidence="2 8" id="KW-0820">tRNA-binding</keyword>
<dbReference type="SUPFAM" id="SSF53178">
    <property type="entry name" value="Peptidyl-tRNA hydrolase-like"/>
    <property type="match status" value="1"/>
</dbReference>
<sequence length="187" mass="21427">MKLIVGLGNYPIEYHETRHNAGFMVIDEFCLNHRLTLNQNKFNGWFIKTKIYNQDVIVAKPYTYMNLSGQFVRDIMHFYQIDISDLIVISDDVDLLPGMMRIKPNGSSAGQKGIQNIIDLLGTNQFKRIRIGIGKPINKSQMVGHVTGEFTFEERQLIDPIIKKASCAIDAFLKSDNINQLMNQFNK</sequence>
<feature type="binding site" evidence="8">
    <location>
        <position position="64"/>
    </location>
    <ligand>
        <name>tRNA</name>
        <dbReference type="ChEBI" id="CHEBI:17843"/>
    </ligand>
</feature>
<dbReference type="InterPro" id="IPR001328">
    <property type="entry name" value="Pept_tRNA_hydro"/>
</dbReference>
<dbReference type="HOGENOM" id="CLU_062456_4_1_14"/>
<evidence type="ECO:0000256" key="2">
    <source>
        <dbReference type="ARBA" id="ARBA00022555"/>
    </source>
</evidence>
<dbReference type="GO" id="GO:0005737">
    <property type="term" value="C:cytoplasm"/>
    <property type="evidence" value="ECO:0007669"/>
    <property type="project" value="UniProtKB-SubCell"/>
</dbReference>
<dbReference type="PANTHER" id="PTHR17224">
    <property type="entry name" value="PEPTIDYL-TRNA HYDROLASE"/>
    <property type="match status" value="1"/>
</dbReference>
<dbReference type="KEGG" id="mgj:MGM1_1140"/>
<feature type="site" description="Discriminates between blocked and unblocked aminoacyl-tRNA" evidence="8">
    <location>
        <position position="9"/>
    </location>
</feature>
<dbReference type="GO" id="GO:0004045">
    <property type="term" value="F:peptidyl-tRNA hydrolase activity"/>
    <property type="evidence" value="ECO:0007669"/>
    <property type="project" value="UniProtKB-UniRule"/>
</dbReference>
<dbReference type="EC" id="3.1.1.29" evidence="1 8"/>
<dbReference type="FunFam" id="3.40.50.1470:FF:000001">
    <property type="entry name" value="Peptidyl-tRNA hydrolase"/>
    <property type="match status" value="1"/>
</dbReference>
<feature type="binding site" evidence="8">
    <location>
        <position position="66"/>
    </location>
    <ligand>
        <name>tRNA</name>
        <dbReference type="ChEBI" id="CHEBI:17843"/>
    </ligand>
</feature>